<comment type="similarity">
    <text evidence="7">Belongs to the dihydrofolate reductase family.</text>
</comment>
<dbReference type="InterPro" id="IPR012259">
    <property type="entry name" value="DHFR"/>
</dbReference>
<dbReference type="GO" id="GO:0050661">
    <property type="term" value="F:NADP binding"/>
    <property type="evidence" value="ECO:0007669"/>
    <property type="project" value="InterPro"/>
</dbReference>
<dbReference type="GO" id="GO:0006730">
    <property type="term" value="P:one-carbon metabolic process"/>
    <property type="evidence" value="ECO:0007669"/>
    <property type="project" value="UniProtKB-KW"/>
</dbReference>
<feature type="domain" description="DHFR" evidence="8">
    <location>
        <begin position="5"/>
        <end position="207"/>
    </location>
</feature>
<evidence type="ECO:0000256" key="6">
    <source>
        <dbReference type="ARBA" id="ARBA00023002"/>
    </source>
</evidence>
<dbReference type="EC" id="1.5.1.3" evidence="2"/>
<evidence type="ECO:0000313" key="9">
    <source>
        <dbReference type="EMBL" id="CAI6088918.1"/>
    </source>
</evidence>
<gene>
    <name evidence="9" type="ORF">CCHLO57077_00008618</name>
</gene>
<evidence type="ECO:0000256" key="3">
    <source>
        <dbReference type="ARBA" id="ARBA00018886"/>
    </source>
</evidence>
<dbReference type="Gene3D" id="3.40.430.10">
    <property type="entry name" value="Dihydrofolate Reductase, subunit A"/>
    <property type="match status" value="1"/>
</dbReference>
<evidence type="ECO:0000259" key="8">
    <source>
        <dbReference type="PROSITE" id="PS51330"/>
    </source>
</evidence>
<dbReference type="SUPFAM" id="SSF53597">
    <property type="entry name" value="Dihydrofolate reductase-like"/>
    <property type="match status" value="1"/>
</dbReference>
<protein>
    <recommendedName>
        <fullName evidence="3">Dihydrofolate reductase</fullName>
        <ecNumber evidence="2">1.5.1.3</ecNumber>
    </recommendedName>
</protein>
<dbReference type="CDD" id="cd00209">
    <property type="entry name" value="DHFR"/>
    <property type="match status" value="1"/>
</dbReference>
<dbReference type="PROSITE" id="PS51330">
    <property type="entry name" value="DHFR_2"/>
    <property type="match status" value="1"/>
</dbReference>
<evidence type="ECO:0000256" key="5">
    <source>
        <dbReference type="ARBA" id="ARBA00022857"/>
    </source>
</evidence>
<dbReference type="GO" id="GO:0046655">
    <property type="term" value="P:folic acid metabolic process"/>
    <property type="evidence" value="ECO:0007669"/>
    <property type="project" value="TreeGrafter"/>
</dbReference>
<dbReference type="GO" id="GO:0046452">
    <property type="term" value="P:dihydrofolate metabolic process"/>
    <property type="evidence" value="ECO:0007669"/>
    <property type="project" value="TreeGrafter"/>
</dbReference>
<evidence type="ECO:0000256" key="2">
    <source>
        <dbReference type="ARBA" id="ARBA00012856"/>
    </source>
</evidence>
<accession>A0AA35M1U1</accession>
<comment type="caution">
    <text evidence="9">The sequence shown here is derived from an EMBL/GenBank/DDBJ whole genome shotgun (WGS) entry which is preliminary data.</text>
</comment>
<dbReference type="Pfam" id="PF00186">
    <property type="entry name" value="DHFR_1"/>
    <property type="match status" value="1"/>
</dbReference>
<dbReference type="InterPro" id="IPR001796">
    <property type="entry name" value="DHFR_dom"/>
</dbReference>
<proteinExistence type="inferred from homology"/>
<dbReference type="InterPro" id="IPR024072">
    <property type="entry name" value="DHFR-like_dom_sf"/>
</dbReference>
<keyword evidence="4" id="KW-0554">One-carbon metabolism</keyword>
<dbReference type="PROSITE" id="PS00075">
    <property type="entry name" value="DHFR_1"/>
    <property type="match status" value="1"/>
</dbReference>
<dbReference type="AlphaFoldDB" id="A0AA35M1U1"/>
<keyword evidence="5" id="KW-0521">NADP</keyword>
<evidence type="ECO:0000256" key="1">
    <source>
        <dbReference type="ARBA" id="ARBA00004903"/>
    </source>
</evidence>
<organism evidence="9 10">
    <name type="scientific">Clonostachys chloroleuca</name>
    <dbReference type="NCBI Taxonomy" id="1926264"/>
    <lineage>
        <taxon>Eukaryota</taxon>
        <taxon>Fungi</taxon>
        <taxon>Dikarya</taxon>
        <taxon>Ascomycota</taxon>
        <taxon>Pezizomycotina</taxon>
        <taxon>Sordariomycetes</taxon>
        <taxon>Hypocreomycetidae</taxon>
        <taxon>Hypocreales</taxon>
        <taxon>Bionectriaceae</taxon>
        <taxon>Clonostachys</taxon>
    </lineage>
</organism>
<evidence type="ECO:0000256" key="7">
    <source>
        <dbReference type="RuleBase" id="RU004474"/>
    </source>
</evidence>
<dbReference type="PANTHER" id="PTHR48069">
    <property type="entry name" value="DIHYDROFOLATE REDUCTASE"/>
    <property type="match status" value="1"/>
</dbReference>
<dbReference type="GO" id="GO:0004146">
    <property type="term" value="F:dihydrofolate reductase activity"/>
    <property type="evidence" value="ECO:0007669"/>
    <property type="project" value="UniProtKB-EC"/>
</dbReference>
<comment type="pathway">
    <text evidence="1">Cofactor biosynthesis; tetrahydrofolate biosynthesis; 5,6,7,8-tetrahydrofolate from 7,8-dihydrofolate: step 1/1.</text>
</comment>
<dbReference type="PRINTS" id="PR00070">
    <property type="entry name" value="DHFR"/>
</dbReference>
<name>A0AA35M1U1_9HYPO</name>
<dbReference type="InterPro" id="IPR017925">
    <property type="entry name" value="DHFR_CS"/>
</dbReference>
<keyword evidence="6" id="KW-0560">Oxidoreductase</keyword>
<keyword evidence="10" id="KW-1185">Reference proteome</keyword>
<dbReference type="GO" id="GO:0005739">
    <property type="term" value="C:mitochondrion"/>
    <property type="evidence" value="ECO:0007669"/>
    <property type="project" value="TreeGrafter"/>
</dbReference>
<reference evidence="9" key="1">
    <citation type="submission" date="2023-01" db="EMBL/GenBank/DDBJ databases">
        <authorList>
            <person name="Piombo E."/>
        </authorList>
    </citation>
    <scope>NUCLEOTIDE SEQUENCE</scope>
</reference>
<dbReference type="Proteomes" id="UP001160390">
    <property type="component" value="Unassembled WGS sequence"/>
</dbReference>
<sequence>MSQQELTLIVAATRSMGIGLNGSMPWQGLRKEMQYFARVTTRLPPQAAPGSVNAVIMGRKTWDSIPPKFRPLKDRLNIVVTRSAKDSMVSPLPPPSLPLREPLRVSSFERALACAGARCGDGRVFVMGGAQIYAAALDRREARRVLLTSIDREFGCDTHFPLHLTCGGALGWARRDRGELEGWTGEQVEEGWQEEAGIRYEFQMWEKIPGSEIIQNI</sequence>
<evidence type="ECO:0000313" key="10">
    <source>
        <dbReference type="Proteomes" id="UP001160390"/>
    </source>
</evidence>
<dbReference type="GO" id="GO:0046654">
    <property type="term" value="P:tetrahydrofolate biosynthetic process"/>
    <property type="evidence" value="ECO:0007669"/>
    <property type="project" value="InterPro"/>
</dbReference>
<dbReference type="PANTHER" id="PTHR48069:SF3">
    <property type="entry name" value="DIHYDROFOLATE REDUCTASE"/>
    <property type="match status" value="1"/>
</dbReference>
<evidence type="ECO:0000256" key="4">
    <source>
        <dbReference type="ARBA" id="ARBA00022563"/>
    </source>
</evidence>
<dbReference type="EMBL" id="CABFNP030000868">
    <property type="protein sequence ID" value="CAI6088918.1"/>
    <property type="molecule type" value="Genomic_DNA"/>
</dbReference>